<dbReference type="SUPFAM" id="SSF53098">
    <property type="entry name" value="Ribonuclease H-like"/>
    <property type="match status" value="1"/>
</dbReference>
<dbReference type="GO" id="GO:0015074">
    <property type="term" value="P:DNA integration"/>
    <property type="evidence" value="ECO:0007669"/>
    <property type="project" value="InterPro"/>
</dbReference>
<proteinExistence type="predicted"/>
<dbReference type="OrthoDB" id="1434865at2759"/>
<dbReference type="GO" id="GO:0003676">
    <property type="term" value="F:nucleic acid binding"/>
    <property type="evidence" value="ECO:0007669"/>
    <property type="project" value="InterPro"/>
</dbReference>
<organism evidence="2 3">
    <name type="scientific">Mucuna pruriens</name>
    <name type="common">Velvet bean</name>
    <name type="synonym">Dolichos pruriens</name>
    <dbReference type="NCBI Taxonomy" id="157652"/>
    <lineage>
        <taxon>Eukaryota</taxon>
        <taxon>Viridiplantae</taxon>
        <taxon>Streptophyta</taxon>
        <taxon>Embryophyta</taxon>
        <taxon>Tracheophyta</taxon>
        <taxon>Spermatophyta</taxon>
        <taxon>Magnoliopsida</taxon>
        <taxon>eudicotyledons</taxon>
        <taxon>Gunneridae</taxon>
        <taxon>Pentapetalae</taxon>
        <taxon>rosids</taxon>
        <taxon>fabids</taxon>
        <taxon>Fabales</taxon>
        <taxon>Fabaceae</taxon>
        <taxon>Papilionoideae</taxon>
        <taxon>50 kb inversion clade</taxon>
        <taxon>NPAAA clade</taxon>
        <taxon>indigoferoid/millettioid clade</taxon>
        <taxon>Phaseoleae</taxon>
        <taxon>Mucuna</taxon>
    </lineage>
</organism>
<name>A0A371FJK4_MUCPR</name>
<dbReference type="InterPro" id="IPR012337">
    <property type="entry name" value="RNaseH-like_sf"/>
</dbReference>
<dbReference type="PROSITE" id="PS50994">
    <property type="entry name" value="INTEGRASE"/>
    <property type="match status" value="1"/>
</dbReference>
<dbReference type="Proteomes" id="UP000257109">
    <property type="component" value="Unassembled WGS sequence"/>
</dbReference>
<keyword evidence="3" id="KW-1185">Reference proteome</keyword>
<sequence length="331" mass="38166">MWIKVQYSQVYKIFLSRGEGIRFLEKKCIFLSLLLKSQKSMFDEEWDFEHQQFKEGASLSDYLNETFKVSIINSTPNGIVSLQMAKASVLNEEMRRKAHGSSSQSENVELEKYSHCMAGKQTRVSFKKHPSSRKAKLLELVYSGVCDPLKEALGLYFEDKGPSVGGIKHEKTPPKTPQLNGLVERMNKTLIERVRYMLSEVKLPKHFSGEILYTTVHVINFSPTVALNIEVSYKIWFGKDVKLYDPIEKKLVRSRDVQFMKDQTIEDIDKVKKTTLEKDNSLSEIDLIWMPVHDLDTIENNVQNGEQHDYVGDQQVGDIFYVPPDDDVEEE</sequence>
<dbReference type="InterPro" id="IPR039537">
    <property type="entry name" value="Retrotran_Ty1/copia-like"/>
</dbReference>
<feature type="non-terminal residue" evidence="2">
    <location>
        <position position="1"/>
    </location>
</feature>
<comment type="caution">
    <text evidence="2">The sequence shown here is derived from an EMBL/GenBank/DDBJ whole genome shotgun (WGS) entry which is preliminary data.</text>
</comment>
<evidence type="ECO:0000313" key="3">
    <source>
        <dbReference type="Proteomes" id="UP000257109"/>
    </source>
</evidence>
<dbReference type="AlphaFoldDB" id="A0A371FJK4"/>
<evidence type="ECO:0000313" key="2">
    <source>
        <dbReference type="EMBL" id="RDX78452.1"/>
    </source>
</evidence>
<dbReference type="PANTHER" id="PTHR42648">
    <property type="entry name" value="TRANSPOSASE, PUTATIVE-RELATED"/>
    <property type="match status" value="1"/>
</dbReference>
<gene>
    <name evidence="2" type="ORF">CR513_41272</name>
</gene>
<dbReference type="EMBL" id="QJKJ01008864">
    <property type="protein sequence ID" value="RDX78452.1"/>
    <property type="molecule type" value="Genomic_DNA"/>
</dbReference>
<accession>A0A371FJK4</accession>
<dbReference type="STRING" id="157652.A0A371FJK4"/>
<dbReference type="InterPro" id="IPR001584">
    <property type="entry name" value="Integrase_cat-core"/>
</dbReference>
<reference evidence="2" key="1">
    <citation type="submission" date="2018-05" db="EMBL/GenBank/DDBJ databases">
        <title>Draft genome of Mucuna pruriens seed.</title>
        <authorList>
            <person name="Nnadi N.E."/>
            <person name="Vos R."/>
            <person name="Hasami M.H."/>
            <person name="Devisetty U.K."/>
            <person name="Aguiy J.C."/>
        </authorList>
    </citation>
    <scope>NUCLEOTIDE SEQUENCE [LARGE SCALE GENOMIC DNA]</scope>
    <source>
        <strain evidence="2">JCA_2017</strain>
    </source>
</reference>
<dbReference type="PANTHER" id="PTHR42648:SF28">
    <property type="entry name" value="TRANSPOSON-ENCODED PROTEIN WITH RIBONUCLEASE H-LIKE AND RETROVIRUS ZINC FINGER-LIKE DOMAINS"/>
    <property type="match status" value="1"/>
</dbReference>
<dbReference type="Gene3D" id="3.30.420.10">
    <property type="entry name" value="Ribonuclease H-like superfamily/Ribonuclease H"/>
    <property type="match status" value="1"/>
</dbReference>
<dbReference type="InterPro" id="IPR036397">
    <property type="entry name" value="RNaseH_sf"/>
</dbReference>
<feature type="domain" description="Integrase catalytic" evidence="1">
    <location>
        <begin position="166"/>
        <end position="240"/>
    </location>
</feature>
<evidence type="ECO:0000259" key="1">
    <source>
        <dbReference type="PROSITE" id="PS50994"/>
    </source>
</evidence>
<protein>
    <recommendedName>
        <fullName evidence="1">Integrase catalytic domain-containing protein</fullName>
    </recommendedName>
</protein>